<feature type="chain" id="PRO_5040178210" description="Lipase" evidence="9">
    <location>
        <begin position="22"/>
        <end position="403"/>
    </location>
</feature>
<dbReference type="InterPro" id="IPR029058">
    <property type="entry name" value="AB_hydrolase_fold"/>
</dbReference>
<evidence type="ECO:0000256" key="7">
    <source>
        <dbReference type="PIRNR" id="PIRNR000862"/>
    </source>
</evidence>
<evidence type="ECO:0000256" key="4">
    <source>
        <dbReference type="ARBA" id="ARBA00022963"/>
    </source>
</evidence>
<evidence type="ECO:0000256" key="1">
    <source>
        <dbReference type="ARBA" id="ARBA00010701"/>
    </source>
</evidence>
<evidence type="ECO:0000259" key="10">
    <source>
        <dbReference type="Pfam" id="PF04083"/>
    </source>
</evidence>
<feature type="signal peptide" evidence="9">
    <location>
        <begin position="1"/>
        <end position="21"/>
    </location>
</feature>
<keyword evidence="12" id="KW-1185">Reference proteome</keyword>
<feature type="active site" description="Nucleophile" evidence="8">
    <location>
        <position position="174"/>
    </location>
</feature>
<keyword evidence="4 7" id="KW-0442">Lipid degradation</keyword>
<dbReference type="GO" id="GO:0016788">
    <property type="term" value="F:hydrolase activity, acting on ester bonds"/>
    <property type="evidence" value="ECO:0007669"/>
    <property type="project" value="InterPro"/>
</dbReference>
<feature type="active site" description="Charge relay system" evidence="8">
    <location>
        <position position="372"/>
    </location>
</feature>
<dbReference type="AlphaFoldDB" id="A0A9P0C4U6"/>
<dbReference type="Pfam" id="PF04083">
    <property type="entry name" value="Abhydro_lipase"/>
    <property type="match status" value="1"/>
</dbReference>
<dbReference type="Proteomes" id="UP001153714">
    <property type="component" value="Chromosome 1"/>
</dbReference>
<evidence type="ECO:0000256" key="9">
    <source>
        <dbReference type="SAM" id="SignalP"/>
    </source>
</evidence>
<keyword evidence="2 9" id="KW-0732">Signal</keyword>
<dbReference type="InterPro" id="IPR006693">
    <property type="entry name" value="AB_hydrolase_lipase"/>
</dbReference>
<dbReference type="FunFam" id="3.40.50.1820:FF:000057">
    <property type="entry name" value="Lipase"/>
    <property type="match status" value="1"/>
</dbReference>
<name>A0A9P0C4U6_9NEOP</name>
<feature type="active site" description="Charge relay system" evidence="8">
    <location>
        <position position="337"/>
    </location>
</feature>
<evidence type="ECO:0000313" key="11">
    <source>
        <dbReference type="EMBL" id="CAH0746626.1"/>
    </source>
</evidence>
<protein>
    <recommendedName>
        <fullName evidence="7">Lipase</fullName>
    </recommendedName>
</protein>
<reference evidence="11" key="1">
    <citation type="submission" date="2021-12" db="EMBL/GenBank/DDBJ databases">
        <authorList>
            <person name="King R."/>
        </authorList>
    </citation>
    <scope>NUCLEOTIDE SEQUENCE</scope>
</reference>
<dbReference type="GO" id="GO:0016042">
    <property type="term" value="P:lipid catabolic process"/>
    <property type="evidence" value="ECO:0007669"/>
    <property type="project" value="UniProtKB-KW"/>
</dbReference>
<evidence type="ECO:0000313" key="12">
    <source>
        <dbReference type="Proteomes" id="UP001153714"/>
    </source>
</evidence>
<dbReference type="EMBL" id="OU893332">
    <property type="protein sequence ID" value="CAH0746626.1"/>
    <property type="molecule type" value="Genomic_DNA"/>
</dbReference>
<evidence type="ECO:0000256" key="6">
    <source>
        <dbReference type="ARBA" id="ARBA00023180"/>
    </source>
</evidence>
<keyword evidence="3 7" id="KW-0378">Hydrolase</keyword>
<proteinExistence type="inferred from homology"/>
<dbReference type="SUPFAM" id="SSF53474">
    <property type="entry name" value="alpha/beta-Hydrolases"/>
    <property type="match status" value="1"/>
</dbReference>
<accession>A0A9P0C4U6</accession>
<feature type="domain" description="Partial AB-hydrolase lipase" evidence="10">
    <location>
        <begin position="33"/>
        <end position="99"/>
    </location>
</feature>
<sequence>MSNLALLRLILLLSAITTCCCAVFSRKDMDATVPQIIASNGYPIEKHRVKTEDGYILQMHRIPAGKRSARRSNTYGGKGKRAVLIVHGLLGSSGDFVIMGPRNSLSYILADAGYDVWLGNLRGNMYTTHQNLTRNDPAFWDYSFHEHGKYDAPAMIDKVLNVTGLSKIFYIGYSMGTTTFFTMMSQKPEYNDKLIAFVALAPAVYIDNMKEISVFFLKSMDIATTLRQRGMLAVGLKQDIMDLVAENFCTAKNPDQDVCMRFIYAIVGEDYEQHNWDMTPIIIARAQPASWRQLEHYGKIAMTSVFTEWDDGMEGAVKPYKLSNVRVPVSILYGENDLLVEKSGILRLAKSLNETGVLHSIKPGCNWPKFNHLDFVFAKDLGKLVNRPLVRHLDELYNKYYQQ</sequence>
<keyword evidence="6" id="KW-0325">Glycoprotein</keyword>
<comment type="similarity">
    <text evidence="1 7">Belongs to the AB hydrolase superfamily. Lipase family.</text>
</comment>
<dbReference type="Gene3D" id="3.40.50.1820">
    <property type="entry name" value="alpha/beta hydrolase"/>
    <property type="match status" value="1"/>
</dbReference>
<dbReference type="OrthoDB" id="9974421at2759"/>
<dbReference type="PANTHER" id="PTHR11005">
    <property type="entry name" value="LYSOSOMAL ACID LIPASE-RELATED"/>
    <property type="match status" value="1"/>
</dbReference>
<keyword evidence="5" id="KW-0443">Lipid metabolism</keyword>
<evidence type="ECO:0000256" key="5">
    <source>
        <dbReference type="ARBA" id="ARBA00023098"/>
    </source>
</evidence>
<dbReference type="PIRSF" id="PIRSF000862">
    <property type="entry name" value="Steryl_ester_lip"/>
    <property type="match status" value="1"/>
</dbReference>
<evidence type="ECO:0000256" key="2">
    <source>
        <dbReference type="ARBA" id="ARBA00022729"/>
    </source>
</evidence>
<evidence type="ECO:0000256" key="8">
    <source>
        <dbReference type="PIRSR" id="PIRSR000862-1"/>
    </source>
</evidence>
<reference evidence="11" key="2">
    <citation type="submission" date="2022-10" db="EMBL/GenBank/DDBJ databases">
        <authorList>
            <consortium name="ENA_rothamsted_submissions"/>
            <consortium name="culmorum"/>
            <person name="King R."/>
        </authorList>
    </citation>
    <scope>NUCLEOTIDE SEQUENCE</scope>
</reference>
<evidence type="ECO:0000256" key="3">
    <source>
        <dbReference type="ARBA" id="ARBA00022801"/>
    </source>
</evidence>
<dbReference type="InterPro" id="IPR025483">
    <property type="entry name" value="Lipase_euk"/>
</dbReference>
<organism evidence="11 12">
    <name type="scientific">Diatraea saccharalis</name>
    <name type="common">sugarcane borer</name>
    <dbReference type="NCBI Taxonomy" id="40085"/>
    <lineage>
        <taxon>Eukaryota</taxon>
        <taxon>Metazoa</taxon>
        <taxon>Ecdysozoa</taxon>
        <taxon>Arthropoda</taxon>
        <taxon>Hexapoda</taxon>
        <taxon>Insecta</taxon>
        <taxon>Pterygota</taxon>
        <taxon>Neoptera</taxon>
        <taxon>Endopterygota</taxon>
        <taxon>Lepidoptera</taxon>
        <taxon>Glossata</taxon>
        <taxon>Ditrysia</taxon>
        <taxon>Pyraloidea</taxon>
        <taxon>Crambidae</taxon>
        <taxon>Crambinae</taxon>
        <taxon>Diatraea</taxon>
    </lineage>
</organism>
<gene>
    <name evidence="11" type="ORF">DIATSA_LOCUS699</name>
</gene>